<dbReference type="AlphaFoldDB" id="A0A318JTM5"/>
<dbReference type="EMBL" id="QJKF01000024">
    <property type="protein sequence ID" value="PXX54585.1"/>
    <property type="molecule type" value="Genomic_DNA"/>
</dbReference>
<evidence type="ECO:0000313" key="1">
    <source>
        <dbReference type="EMBL" id="PXX54585.1"/>
    </source>
</evidence>
<name>A0A318JTM5_9NOCA</name>
<sequence length="66" mass="7390">MAIDTSVPAAGNRAGCDVHRPILAYQDPLTRLDLVTRTLSATRWRRLTEIPVAALRYAYECDDQDS</sequence>
<dbReference type="Proteomes" id="UP000247569">
    <property type="component" value="Unassembled WGS sequence"/>
</dbReference>
<evidence type="ECO:0000313" key="2">
    <source>
        <dbReference type="Proteomes" id="UP000247569"/>
    </source>
</evidence>
<gene>
    <name evidence="1" type="ORF">DFR70_12426</name>
</gene>
<protein>
    <submittedName>
        <fullName evidence="1">Uncharacterized protein</fullName>
    </submittedName>
</protein>
<organism evidence="1 2">
    <name type="scientific">Nocardia tenerifensis</name>
    <dbReference type="NCBI Taxonomy" id="228006"/>
    <lineage>
        <taxon>Bacteria</taxon>
        <taxon>Bacillati</taxon>
        <taxon>Actinomycetota</taxon>
        <taxon>Actinomycetes</taxon>
        <taxon>Mycobacteriales</taxon>
        <taxon>Nocardiaceae</taxon>
        <taxon>Nocardia</taxon>
    </lineage>
</organism>
<comment type="caution">
    <text evidence="1">The sequence shown here is derived from an EMBL/GenBank/DDBJ whole genome shotgun (WGS) entry which is preliminary data.</text>
</comment>
<accession>A0A318JTM5</accession>
<reference evidence="1 2" key="1">
    <citation type="submission" date="2018-05" db="EMBL/GenBank/DDBJ databases">
        <title>Genomic Encyclopedia of Type Strains, Phase IV (KMG-IV): sequencing the most valuable type-strain genomes for metagenomic binning, comparative biology and taxonomic classification.</title>
        <authorList>
            <person name="Goeker M."/>
        </authorList>
    </citation>
    <scope>NUCLEOTIDE SEQUENCE [LARGE SCALE GENOMIC DNA]</scope>
    <source>
        <strain evidence="1 2">DSM 44704</strain>
    </source>
</reference>
<proteinExistence type="predicted"/>
<keyword evidence="2" id="KW-1185">Reference proteome</keyword>
<dbReference type="RefSeq" id="WP_146251388.1">
    <property type="nucleotide sequence ID" value="NZ_QJKF01000024.1"/>
</dbReference>